<dbReference type="EMBL" id="BK016165">
    <property type="protein sequence ID" value="DAF99439.1"/>
    <property type="molecule type" value="Genomic_DNA"/>
</dbReference>
<protein>
    <submittedName>
        <fullName evidence="1">Uncharacterized protein</fullName>
    </submittedName>
</protein>
<proteinExistence type="predicted"/>
<organism evidence="1">
    <name type="scientific">Siphoviridae sp. ctjKY6</name>
    <dbReference type="NCBI Taxonomy" id="2825631"/>
    <lineage>
        <taxon>Viruses</taxon>
        <taxon>Duplodnaviria</taxon>
        <taxon>Heunggongvirae</taxon>
        <taxon>Uroviricota</taxon>
        <taxon>Caudoviricetes</taxon>
    </lineage>
</organism>
<sequence>MPKRPKVWFGTLNDMRWIDAPVANFQSNSTGFNYSATTLRGDGFAKRSALTHREFTLTWAANTVAEHAALLYLLSTNELLYYVDPLAMKTNLLPGFMSHYIPNAMVFTDDIPHVATPGAYNGAPAWSWNPAWIWQIGQKIHWPEGYKLWAGCRGDGTIQINDTAVTAVSEFDGRYVTTQIPTNNVSNPWGEIQMWASSRISSICVRAYPETQVKTISDMPNNYGPFLPGMGYGALQQKEPYSIQEYSAAIDGYEVAVTATFVEKVLL</sequence>
<evidence type="ECO:0000313" key="1">
    <source>
        <dbReference type="EMBL" id="DAF99439.1"/>
    </source>
</evidence>
<reference evidence="1" key="1">
    <citation type="journal article" date="2021" name="Proc. Natl. Acad. Sci. U.S.A.">
        <title>A Catalog of Tens of Thousands of Viruses from Human Metagenomes Reveals Hidden Associations with Chronic Diseases.</title>
        <authorList>
            <person name="Tisza M.J."/>
            <person name="Buck C.B."/>
        </authorList>
    </citation>
    <scope>NUCLEOTIDE SEQUENCE</scope>
    <source>
        <strain evidence="1">CtjKY6</strain>
    </source>
</reference>
<accession>A0A8S5UY69</accession>
<name>A0A8S5UY69_9CAUD</name>